<evidence type="ECO:0000256" key="8">
    <source>
        <dbReference type="RuleBase" id="RU363013"/>
    </source>
</evidence>
<dbReference type="InterPro" id="IPR013785">
    <property type="entry name" value="Aldolase_TIM"/>
</dbReference>
<protein>
    <recommendedName>
        <fullName evidence="7 8">Triosephosphate isomerase</fullName>
        <shortName evidence="7">TIM</shortName>
        <shortName evidence="7">TPI</shortName>
        <ecNumber evidence="7 8">5.3.1.1</ecNumber>
    </recommendedName>
    <alternativeName>
        <fullName evidence="7">Triose-phosphate isomerase</fullName>
    </alternativeName>
</protein>
<comment type="subunit">
    <text evidence="7 8">Homodimer.</text>
</comment>
<keyword evidence="4 7" id="KW-0963">Cytoplasm</keyword>
<feature type="active site" description="Electrophile" evidence="7">
    <location>
        <position position="100"/>
    </location>
</feature>
<dbReference type="InterPro" id="IPR022896">
    <property type="entry name" value="TrioseP_Isoase_bac/euk"/>
</dbReference>
<evidence type="ECO:0000256" key="6">
    <source>
        <dbReference type="ARBA" id="ARBA00023235"/>
    </source>
</evidence>
<name>A0ABW8W7P4_9PSED</name>
<dbReference type="SUPFAM" id="SSF51351">
    <property type="entry name" value="Triosephosphate isomerase (TIM)"/>
    <property type="match status" value="1"/>
</dbReference>
<organism evidence="9 10">
    <name type="scientific">Pseudomonas azerbaijanorientalis</name>
    <dbReference type="NCBI Taxonomy" id="2842350"/>
    <lineage>
        <taxon>Bacteria</taxon>
        <taxon>Pseudomonadati</taxon>
        <taxon>Pseudomonadota</taxon>
        <taxon>Gammaproteobacteria</taxon>
        <taxon>Pseudomonadales</taxon>
        <taxon>Pseudomonadaceae</taxon>
        <taxon>Pseudomonas</taxon>
    </lineage>
</organism>
<dbReference type="EMBL" id="JBJNUY010000009">
    <property type="protein sequence ID" value="MFL9001306.1"/>
    <property type="molecule type" value="Genomic_DNA"/>
</dbReference>
<dbReference type="HAMAP" id="MF_00147_B">
    <property type="entry name" value="TIM_B"/>
    <property type="match status" value="1"/>
</dbReference>
<dbReference type="PROSITE" id="PS00171">
    <property type="entry name" value="TIM_1"/>
    <property type="match status" value="1"/>
</dbReference>
<dbReference type="PANTHER" id="PTHR21139">
    <property type="entry name" value="TRIOSEPHOSPHATE ISOMERASE"/>
    <property type="match status" value="1"/>
</dbReference>
<proteinExistence type="inferred from homology"/>
<dbReference type="NCBIfam" id="TIGR00419">
    <property type="entry name" value="tim"/>
    <property type="match status" value="1"/>
</dbReference>
<evidence type="ECO:0000256" key="5">
    <source>
        <dbReference type="ARBA" id="ARBA00023152"/>
    </source>
</evidence>
<feature type="binding site" evidence="7">
    <location>
        <position position="178"/>
    </location>
    <ligand>
        <name>substrate</name>
    </ligand>
</feature>
<dbReference type="PANTHER" id="PTHR21139:SF42">
    <property type="entry name" value="TRIOSEPHOSPHATE ISOMERASE"/>
    <property type="match status" value="1"/>
</dbReference>
<keyword evidence="10" id="KW-1185">Reference proteome</keyword>
<evidence type="ECO:0000256" key="1">
    <source>
        <dbReference type="ARBA" id="ARBA00004939"/>
    </source>
</evidence>
<evidence type="ECO:0000313" key="10">
    <source>
        <dbReference type="Proteomes" id="UP001628646"/>
    </source>
</evidence>
<dbReference type="Proteomes" id="UP001628646">
    <property type="component" value="Unassembled WGS sequence"/>
</dbReference>
<keyword evidence="3 7" id="KW-0312">Gluconeogenesis</keyword>
<feature type="binding site" evidence="7">
    <location>
        <begin position="14"/>
        <end position="16"/>
    </location>
    <ligand>
        <name>substrate</name>
    </ligand>
</feature>
<sequence length="265" mass="28151">MQTSSHKKKLVIGNWKMNGSSVANASLLRSLLPVISRFESVETAICPPFPYLTTVADLLDDSDVSLGAQNLSTHLSGAHTGEVSASMLQDIGCRYVLVGHSERRALYAEDDELVAKKFATALRAGLIPVLCVGETLAQRQGGETEAVVTQQLSAVLKAVGIQDLVKSVIAYEPVWAIGTGETATPEQAQAVHRHIREWLAEQDRPAATDCRILYGGSVKAENAKQLFDQPDIDGGLIGGASLDAMSFAAICWAAQTAPAAEPIAI</sequence>
<comment type="subcellular location">
    <subcellularLocation>
        <location evidence="7 8">Cytoplasm</location>
    </subcellularLocation>
</comment>
<dbReference type="Pfam" id="PF00121">
    <property type="entry name" value="TIM"/>
    <property type="match status" value="1"/>
</dbReference>
<dbReference type="EC" id="5.3.1.1" evidence="7 8"/>
<dbReference type="InterPro" id="IPR035990">
    <property type="entry name" value="TIM_sf"/>
</dbReference>
<accession>A0ABW8W7P4</accession>
<keyword evidence="6 7" id="KW-0413">Isomerase</keyword>
<comment type="function">
    <text evidence="7">Involved in the gluconeogenesis. Catalyzes stereospecifically the conversion of dihydroxyacetone phosphate (DHAP) to D-glyceraldehyde-3-phosphate (G3P).</text>
</comment>
<comment type="pathway">
    <text evidence="7 8">Carbohydrate degradation; glycolysis; D-glyceraldehyde 3-phosphate from glycerone phosphate: step 1/1.</text>
</comment>
<comment type="catalytic activity">
    <reaction evidence="7 8">
        <text>D-glyceraldehyde 3-phosphate = dihydroxyacetone phosphate</text>
        <dbReference type="Rhea" id="RHEA:18585"/>
        <dbReference type="ChEBI" id="CHEBI:57642"/>
        <dbReference type="ChEBI" id="CHEBI:59776"/>
        <dbReference type="EC" id="5.3.1.1"/>
    </reaction>
</comment>
<dbReference type="GO" id="GO:0004807">
    <property type="term" value="F:triose-phosphate isomerase activity"/>
    <property type="evidence" value="ECO:0007669"/>
    <property type="project" value="UniProtKB-EC"/>
</dbReference>
<comment type="pathway">
    <text evidence="7 8">Carbohydrate biosynthesis; gluconeogenesis.</text>
</comment>
<comment type="pathway">
    <text evidence="1">Carbohydrate metabolism; erythritol degradation.</text>
</comment>
<gene>
    <name evidence="7 9" type="primary">tpiA</name>
    <name evidence="9" type="ORF">ACJ8NA_22005</name>
</gene>
<evidence type="ECO:0000256" key="3">
    <source>
        <dbReference type="ARBA" id="ARBA00022432"/>
    </source>
</evidence>
<reference evidence="9 10" key="1">
    <citation type="submission" date="2024-12" db="EMBL/GenBank/DDBJ databases">
        <title>Pseudomonas species isolated from Lotus nodules promote plant growth.</title>
        <authorList>
            <person name="Yu Y.-H."/>
            <person name="Kurtenbach J."/>
            <person name="Crosbie D."/>
            <person name="Brachmann A."/>
            <person name="Marin M."/>
        </authorList>
    </citation>
    <scope>NUCLEOTIDE SEQUENCE [LARGE SCALE GENOMIC DNA]</scope>
    <source>
        <strain evidence="9 10">PLb11B</strain>
    </source>
</reference>
<dbReference type="Gene3D" id="3.20.20.70">
    <property type="entry name" value="Aldolase class I"/>
    <property type="match status" value="1"/>
</dbReference>
<dbReference type="InterPro" id="IPR000652">
    <property type="entry name" value="Triosephosphate_isomerase"/>
</dbReference>
<evidence type="ECO:0000256" key="2">
    <source>
        <dbReference type="ARBA" id="ARBA00007422"/>
    </source>
</evidence>
<feature type="binding site" evidence="7">
    <location>
        <begin position="238"/>
        <end position="239"/>
    </location>
    <ligand>
        <name>substrate</name>
    </ligand>
</feature>
<comment type="caution">
    <text evidence="9">The sequence shown here is derived from an EMBL/GenBank/DDBJ whole genome shotgun (WGS) entry which is preliminary data.</text>
</comment>
<dbReference type="RefSeq" id="WP_407801583.1">
    <property type="nucleotide sequence ID" value="NZ_JBJNUX010000014.1"/>
</dbReference>
<evidence type="ECO:0000256" key="4">
    <source>
        <dbReference type="ARBA" id="ARBA00022490"/>
    </source>
</evidence>
<feature type="active site" description="Proton acceptor" evidence="7">
    <location>
        <position position="172"/>
    </location>
</feature>
<comment type="similarity">
    <text evidence="2 7 8">Belongs to the triosephosphate isomerase family.</text>
</comment>
<dbReference type="InterPro" id="IPR020861">
    <property type="entry name" value="Triosephosphate_isomerase_AS"/>
</dbReference>
<feature type="binding site" evidence="7">
    <location>
        <position position="217"/>
    </location>
    <ligand>
        <name>substrate</name>
    </ligand>
</feature>
<dbReference type="PROSITE" id="PS51440">
    <property type="entry name" value="TIM_2"/>
    <property type="match status" value="1"/>
</dbReference>
<evidence type="ECO:0000313" key="9">
    <source>
        <dbReference type="EMBL" id="MFL9001306.1"/>
    </source>
</evidence>
<evidence type="ECO:0000256" key="7">
    <source>
        <dbReference type="HAMAP-Rule" id="MF_00147"/>
    </source>
</evidence>
<keyword evidence="5 7" id="KW-0324">Glycolysis</keyword>
<dbReference type="CDD" id="cd00311">
    <property type="entry name" value="TIM"/>
    <property type="match status" value="1"/>
</dbReference>